<name>A0A3S4SCM8_MYCCI</name>
<keyword evidence="1" id="KW-0732">Signal</keyword>
<dbReference type="InterPro" id="IPR010916">
    <property type="entry name" value="TonB_box_CS"/>
</dbReference>
<reference evidence="3 4" key="1">
    <citation type="submission" date="2018-12" db="EMBL/GenBank/DDBJ databases">
        <authorList>
            <consortium name="Pathogen Informatics"/>
        </authorList>
    </citation>
    <scope>NUCLEOTIDE SEQUENCE [LARGE SCALE GENOMIC DNA]</scope>
    <source>
        <strain evidence="3 4">NCTC10485</strain>
    </source>
</reference>
<dbReference type="RefSeq" id="WP_126335726.1">
    <property type="nucleotide sequence ID" value="NZ_AP022604.1"/>
</dbReference>
<gene>
    <name evidence="3" type="ORF">NCTC10485_04475</name>
</gene>
<feature type="chain" id="PRO_5039384692" evidence="1">
    <location>
        <begin position="22"/>
        <end position="211"/>
    </location>
</feature>
<accession>A0A3S4SCM8</accession>
<dbReference type="Pfam" id="PF03713">
    <property type="entry name" value="DUF305"/>
    <property type="match status" value="1"/>
</dbReference>
<evidence type="ECO:0000259" key="2">
    <source>
        <dbReference type="Pfam" id="PF03713"/>
    </source>
</evidence>
<dbReference type="PANTHER" id="PTHR36933:SF1">
    <property type="entry name" value="SLL0788 PROTEIN"/>
    <property type="match status" value="1"/>
</dbReference>
<feature type="signal peptide" evidence="1">
    <location>
        <begin position="1"/>
        <end position="21"/>
    </location>
</feature>
<protein>
    <submittedName>
        <fullName evidence="3">Putative lipoprotein</fullName>
    </submittedName>
</protein>
<evidence type="ECO:0000256" key="1">
    <source>
        <dbReference type="SAM" id="SignalP"/>
    </source>
</evidence>
<dbReference type="InterPro" id="IPR005183">
    <property type="entry name" value="DUF305_CopM-like"/>
</dbReference>
<dbReference type="PROSITE" id="PS51257">
    <property type="entry name" value="PROKAR_LIPOPROTEIN"/>
    <property type="match status" value="1"/>
</dbReference>
<keyword evidence="3" id="KW-0449">Lipoprotein</keyword>
<organism evidence="3 4">
    <name type="scientific">Mycolicibacterium chitae</name>
    <name type="common">Mycobacterium chitae</name>
    <dbReference type="NCBI Taxonomy" id="1792"/>
    <lineage>
        <taxon>Bacteria</taxon>
        <taxon>Bacillati</taxon>
        <taxon>Actinomycetota</taxon>
        <taxon>Actinomycetes</taxon>
        <taxon>Mycobacteriales</taxon>
        <taxon>Mycobacteriaceae</taxon>
        <taxon>Mycolicibacterium</taxon>
    </lineage>
</organism>
<proteinExistence type="predicted"/>
<dbReference type="Gene3D" id="1.20.1260.10">
    <property type="match status" value="1"/>
</dbReference>
<dbReference type="Proteomes" id="UP000282551">
    <property type="component" value="Chromosome"/>
</dbReference>
<dbReference type="PANTHER" id="PTHR36933">
    <property type="entry name" value="SLL0788 PROTEIN"/>
    <property type="match status" value="1"/>
</dbReference>
<dbReference type="EMBL" id="LR134355">
    <property type="protein sequence ID" value="VEG50158.1"/>
    <property type="molecule type" value="Genomic_DNA"/>
</dbReference>
<dbReference type="AlphaFoldDB" id="A0A3S4SCM8"/>
<sequence>MTRTRLFAVLAALATAIFMTACSNSSDTATDNGHADHAQTEETITVTGEPAGFNSEDIAFATNMIPHHEQALELSALVPERSTDPELLALADQIAGAQEPEINTMKAFLVQWKENPEDSHDGHGDDSGHVDHSQMAGMVDEATMTKLEGLSGPEFDTLWLESMIAHHEGAVEMAEDELAGGANVDAKALAQTIIDAQQAEIAQMQAMLDGS</sequence>
<keyword evidence="4" id="KW-1185">Reference proteome</keyword>
<evidence type="ECO:0000313" key="3">
    <source>
        <dbReference type="EMBL" id="VEG50158.1"/>
    </source>
</evidence>
<evidence type="ECO:0000313" key="4">
    <source>
        <dbReference type="Proteomes" id="UP000282551"/>
    </source>
</evidence>
<dbReference type="InterPro" id="IPR012347">
    <property type="entry name" value="Ferritin-like"/>
</dbReference>
<feature type="domain" description="DUF305" evidence="2">
    <location>
        <begin position="57"/>
        <end position="208"/>
    </location>
</feature>
<dbReference type="OrthoDB" id="26872at2"/>
<dbReference type="PROSITE" id="PS00430">
    <property type="entry name" value="TONB_DEPENDENT_REC_1"/>
    <property type="match status" value="1"/>
</dbReference>